<dbReference type="InterPro" id="IPR007214">
    <property type="entry name" value="YbaK/aa-tRNA-synth-assoc-dom"/>
</dbReference>
<dbReference type="HOGENOM" id="CLU_094875_2_1_6"/>
<dbReference type="KEGG" id="pre:PCA10_50640"/>
<dbReference type="RefSeq" id="WP_016494923.1">
    <property type="nucleotide sequence ID" value="NC_021499.1"/>
</dbReference>
<dbReference type="AlphaFoldDB" id="S6B0N6"/>
<evidence type="ECO:0000259" key="1">
    <source>
        <dbReference type="Pfam" id="PF04073"/>
    </source>
</evidence>
<dbReference type="Proteomes" id="UP000015503">
    <property type="component" value="Chromosome"/>
</dbReference>
<keyword evidence="3" id="KW-1185">Reference proteome</keyword>
<dbReference type="eggNOG" id="COG2606">
    <property type="taxonomic scope" value="Bacteria"/>
</dbReference>
<dbReference type="PATRIC" id="fig|1245471.3.peg.5135"/>
<dbReference type="SUPFAM" id="SSF55826">
    <property type="entry name" value="YbaK/ProRS associated domain"/>
    <property type="match status" value="1"/>
</dbReference>
<dbReference type="EMBL" id="AP013068">
    <property type="protein sequence ID" value="BAN50796.1"/>
    <property type="molecule type" value="Genomic_DNA"/>
</dbReference>
<dbReference type="Pfam" id="PF04073">
    <property type="entry name" value="tRNA_edit"/>
    <property type="match status" value="1"/>
</dbReference>
<dbReference type="STRING" id="1245471.PCA10_50640"/>
<proteinExistence type="predicted"/>
<name>S6B0N6_METRE</name>
<dbReference type="GO" id="GO:0002161">
    <property type="term" value="F:aminoacyl-tRNA deacylase activity"/>
    <property type="evidence" value="ECO:0007669"/>
    <property type="project" value="InterPro"/>
</dbReference>
<feature type="domain" description="YbaK/aminoacyl-tRNA synthetase-associated" evidence="1">
    <location>
        <begin position="23"/>
        <end position="142"/>
    </location>
</feature>
<dbReference type="CDD" id="cd04332">
    <property type="entry name" value="YbaK_like"/>
    <property type="match status" value="1"/>
</dbReference>
<evidence type="ECO:0000313" key="2">
    <source>
        <dbReference type="EMBL" id="BAN50796.1"/>
    </source>
</evidence>
<protein>
    <recommendedName>
        <fullName evidence="1">YbaK/aminoacyl-tRNA synthetase-associated domain-containing protein</fullName>
    </recommendedName>
</protein>
<dbReference type="InterPro" id="IPR036754">
    <property type="entry name" value="YbaK/aa-tRNA-synt-asso_dom_sf"/>
</dbReference>
<reference evidence="2 3" key="1">
    <citation type="journal article" date="2013" name="Genome Announc.">
        <title>Complete Genome Sequence of the Carbazole Degrader Pseudomonas resinovorans Strain CA10 (NBRC 106553).</title>
        <authorList>
            <person name="Shintani M."/>
            <person name="Hosoyama A."/>
            <person name="Ohji S."/>
            <person name="Tsuchikane K."/>
            <person name="Takarada H."/>
            <person name="Yamazoe A."/>
            <person name="Fujita N."/>
            <person name="Nojiri H."/>
        </authorList>
    </citation>
    <scope>NUCLEOTIDE SEQUENCE [LARGE SCALE GENOMIC DNA]</scope>
    <source>
        <strain evidence="2 3">NBRC 106553</strain>
    </source>
</reference>
<dbReference type="Gene3D" id="3.90.960.10">
    <property type="entry name" value="YbaK/aminoacyl-tRNA synthetase-associated domain"/>
    <property type="match status" value="1"/>
</dbReference>
<evidence type="ECO:0000313" key="3">
    <source>
        <dbReference type="Proteomes" id="UP000015503"/>
    </source>
</evidence>
<sequence>MTMITQLQSSLMQHKTRFDVLNHAASMTTREAARRAGVPPQQMAKPVILDDFQGHWLMAVVPASRHVDLEKLHKLTHRHWRLVREQDFGKRFANCETGAIPAVGNLFGLDTLVDQSLSEQPDIYVESGRHDELVHMSGTQYMALMPDAKSGRFSE</sequence>
<accession>S6B0N6</accession>
<dbReference type="OrthoDB" id="9786549at2"/>
<organism evidence="2 3">
    <name type="scientific">Metapseudomonas resinovorans NBRC 106553</name>
    <dbReference type="NCBI Taxonomy" id="1245471"/>
    <lineage>
        <taxon>Bacteria</taxon>
        <taxon>Pseudomonadati</taxon>
        <taxon>Pseudomonadota</taxon>
        <taxon>Gammaproteobacteria</taxon>
        <taxon>Pseudomonadales</taxon>
        <taxon>Pseudomonadaceae</taxon>
        <taxon>Metapseudomonas</taxon>
    </lineage>
</organism>
<gene>
    <name evidence="2" type="ORF">PCA10_50640</name>
</gene>